<name>A0A0B2VJ79_TOXCA</name>
<dbReference type="OMA" id="LAICTEM"/>
<protein>
    <recommendedName>
        <fullName evidence="1">Reverse transcriptase domain-containing protein</fullName>
    </recommendedName>
</protein>
<dbReference type="AlphaFoldDB" id="A0A0B2VJ79"/>
<dbReference type="InterPro" id="IPR043128">
    <property type="entry name" value="Rev_trsase/Diguanyl_cyclase"/>
</dbReference>
<feature type="non-terminal residue" evidence="2">
    <location>
        <position position="1"/>
    </location>
</feature>
<dbReference type="PANTHER" id="PTHR47331">
    <property type="entry name" value="PHD-TYPE DOMAIN-CONTAINING PROTEIN"/>
    <property type="match status" value="1"/>
</dbReference>
<dbReference type="STRING" id="6265.A0A0B2VJ79"/>
<dbReference type="InterPro" id="IPR043502">
    <property type="entry name" value="DNA/RNA_pol_sf"/>
</dbReference>
<dbReference type="Gene3D" id="3.30.70.270">
    <property type="match status" value="1"/>
</dbReference>
<evidence type="ECO:0000313" key="2">
    <source>
        <dbReference type="EMBL" id="KHN81502.1"/>
    </source>
</evidence>
<dbReference type="SUPFAM" id="SSF56672">
    <property type="entry name" value="DNA/RNA polymerases"/>
    <property type="match status" value="1"/>
</dbReference>
<gene>
    <name evidence="2" type="ORF">Tcan_18029</name>
</gene>
<dbReference type="InterPro" id="IPR000477">
    <property type="entry name" value="RT_dom"/>
</dbReference>
<dbReference type="Pfam" id="PF05380">
    <property type="entry name" value="Peptidase_A17"/>
    <property type="match status" value="1"/>
</dbReference>
<reference evidence="2 3" key="1">
    <citation type="submission" date="2014-11" db="EMBL/GenBank/DDBJ databases">
        <title>Genetic blueprint of the zoonotic pathogen Toxocara canis.</title>
        <authorList>
            <person name="Zhu X.-Q."/>
            <person name="Korhonen P.K."/>
            <person name="Cai H."/>
            <person name="Young N.D."/>
            <person name="Nejsum P."/>
            <person name="von Samson-Himmelstjerna G."/>
            <person name="Boag P.R."/>
            <person name="Tan P."/>
            <person name="Li Q."/>
            <person name="Min J."/>
            <person name="Yang Y."/>
            <person name="Wang X."/>
            <person name="Fang X."/>
            <person name="Hall R.S."/>
            <person name="Hofmann A."/>
            <person name="Sternberg P.W."/>
            <person name="Jex A.R."/>
            <person name="Gasser R.B."/>
        </authorList>
    </citation>
    <scope>NUCLEOTIDE SEQUENCE [LARGE SCALE GENOMIC DNA]</scope>
    <source>
        <strain evidence="2">PN_DK_2014</strain>
    </source>
</reference>
<dbReference type="CDD" id="cd01644">
    <property type="entry name" value="RT_pepA17"/>
    <property type="match status" value="1"/>
</dbReference>
<feature type="domain" description="Reverse transcriptase" evidence="1">
    <location>
        <begin position="52"/>
        <end position="176"/>
    </location>
</feature>
<dbReference type="Proteomes" id="UP000031036">
    <property type="component" value="Unassembled WGS sequence"/>
</dbReference>
<dbReference type="OrthoDB" id="5920525at2759"/>
<dbReference type="EMBL" id="JPKZ01001512">
    <property type="protein sequence ID" value="KHN81502.1"/>
    <property type="molecule type" value="Genomic_DNA"/>
</dbReference>
<accession>A0A0B2VJ79</accession>
<keyword evidence="3" id="KW-1185">Reference proteome</keyword>
<proteinExistence type="predicted"/>
<organism evidence="2 3">
    <name type="scientific">Toxocara canis</name>
    <name type="common">Canine roundworm</name>
    <dbReference type="NCBI Taxonomy" id="6265"/>
    <lineage>
        <taxon>Eukaryota</taxon>
        <taxon>Metazoa</taxon>
        <taxon>Ecdysozoa</taxon>
        <taxon>Nematoda</taxon>
        <taxon>Chromadorea</taxon>
        <taxon>Rhabditida</taxon>
        <taxon>Spirurina</taxon>
        <taxon>Ascaridomorpha</taxon>
        <taxon>Ascaridoidea</taxon>
        <taxon>Toxocaridae</taxon>
        <taxon>Toxocara</taxon>
    </lineage>
</organism>
<dbReference type="InterPro" id="IPR008042">
    <property type="entry name" value="Retrotrans_Pao"/>
</dbReference>
<comment type="caution">
    <text evidence="2">The sequence shown here is derived from an EMBL/GenBank/DDBJ whole genome shotgun (WGS) entry which is preliminary data.</text>
</comment>
<sequence>HYLPHNAVIKPSKDTTKIRIVYDASALPERGCSLNDQLYRGPVRLPQLVGVLMRFREGEIALTADIEKAFLQLELQEPDRDACRFLWLRNPGNIGAEIERNLQAYRFCRVPFGATSRPFLLAAVLKTHLKGYPDGSAIDVNLYVDNIFISAENPTEAERLYKRIKEIFNEANMNLREFASNDKRVTSCIREEDRHKGGVIKILGMKWDTNADEMVIEIKPPEPRPTTKRQTLSYIAALYDPLGSISPVILPEKLFLQDLWRNNIKCDDKFGSDETESIRRILAGWEQKKTMIFAGYIVELFILADRRGIAGGPNVAMHGRR</sequence>
<dbReference type="Pfam" id="PF00078">
    <property type="entry name" value="RVT_1"/>
    <property type="match status" value="1"/>
</dbReference>
<evidence type="ECO:0000313" key="3">
    <source>
        <dbReference type="Proteomes" id="UP000031036"/>
    </source>
</evidence>
<evidence type="ECO:0000259" key="1">
    <source>
        <dbReference type="Pfam" id="PF00078"/>
    </source>
</evidence>